<name>A0A840IPQ5_9PSEU</name>
<accession>A0A840IPQ5</accession>
<dbReference type="AlphaFoldDB" id="A0A840IPQ5"/>
<comment type="caution">
    <text evidence="1">The sequence shown here is derived from an EMBL/GenBank/DDBJ whole genome shotgun (WGS) entry which is preliminary data.</text>
</comment>
<dbReference type="Proteomes" id="UP000581769">
    <property type="component" value="Unassembled WGS sequence"/>
</dbReference>
<proteinExistence type="predicted"/>
<evidence type="ECO:0000313" key="2">
    <source>
        <dbReference type="Proteomes" id="UP000581769"/>
    </source>
</evidence>
<sequence>MSAFAAPRTAGFGLAQWPPTDEQIRRFASTGFSRPGYRIPSELFDEVAA</sequence>
<dbReference type="RefSeq" id="WP_221457566.1">
    <property type="nucleotide sequence ID" value="NZ_JACHMG010000001.1"/>
</dbReference>
<gene>
    <name evidence="1" type="ORF">BJY18_001024</name>
</gene>
<organism evidence="1 2">
    <name type="scientific">Amycolatopsis jiangsuensis</name>
    <dbReference type="NCBI Taxonomy" id="1181879"/>
    <lineage>
        <taxon>Bacteria</taxon>
        <taxon>Bacillati</taxon>
        <taxon>Actinomycetota</taxon>
        <taxon>Actinomycetes</taxon>
        <taxon>Pseudonocardiales</taxon>
        <taxon>Pseudonocardiaceae</taxon>
        <taxon>Amycolatopsis</taxon>
    </lineage>
</organism>
<protein>
    <submittedName>
        <fullName evidence="1">Uncharacterized protein</fullName>
    </submittedName>
</protein>
<dbReference type="EMBL" id="JACHMG010000001">
    <property type="protein sequence ID" value="MBB4683539.1"/>
    <property type="molecule type" value="Genomic_DNA"/>
</dbReference>
<reference evidence="1 2" key="1">
    <citation type="submission" date="2020-08" db="EMBL/GenBank/DDBJ databases">
        <title>Sequencing the genomes of 1000 actinobacteria strains.</title>
        <authorList>
            <person name="Klenk H.-P."/>
        </authorList>
    </citation>
    <scope>NUCLEOTIDE SEQUENCE [LARGE SCALE GENOMIC DNA]</scope>
    <source>
        <strain evidence="1 2">DSM 45859</strain>
    </source>
</reference>
<keyword evidence="2" id="KW-1185">Reference proteome</keyword>
<evidence type="ECO:0000313" key="1">
    <source>
        <dbReference type="EMBL" id="MBB4683539.1"/>
    </source>
</evidence>